<dbReference type="Pfam" id="PF14520">
    <property type="entry name" value="HHH_5"/>
    <property type="match status" value="1"/>
</dbReference>
<dbReference type="InterPro" id="IPR057666">
    <property type="entry name" value="DrpA_SLOG"/>
</dbReference>
<comment type="similarity">
    <text evidence="1">Belongs to the DprA/Smf family.</text>
</comment>
<dbReference type="RefSeq" id="WP_128768333.1">
    <property type="nucleotide sequence ID" value="NZ_RXOC01000003.1"/>
</dbReference>
<dbReference type="InterPro" id="IPR036388">
    <property type="entry name" value="WH-like_DNA-bd_sf"/>
</dbReference>
<evidence type="ECO:0000313" key="4">
    <source>
        <dbReference type="Proteomes" id="UP000290848"/>
    </source>
</evidence>
<dbReference type="PANTHER" id="PTHR43022">
    <property type="entry name" value="PROTEIN SMF"/>
    <property type="match status" value="1"/>
</dbReference>
<evidence type="ECO:0000259" key="2">
    <source>
        <dbReference type="SMART" id="SM00278"/>
    </source>
</evidence>
<dbReference type="PANTHER" id="PTHR43022:SF1">
    <property type="entry name" value="PROTEIN SMF"/>
    <property type="match status" value="1"/>
</dbReference>
<feature type="domain" description="Helix-hairpin-helix DNA-binding motif class 1" evidence="2">
    <location>
        <begin position="7"/>
        <end position="26"/>
    </location>
</feature>
<dbReference type="InterPro" id="IPR041614">
    <property type="entry name" value="DprA_WH"/>
</dbReference>
<dbReference type="Gene3D" id="3.40.50.450">
    <property type="match status" value="1"/>
</dbReference>
<reference evidence="3 4" key="1">
    <citation type="submission" date="2018-12" db="EMBL/GenBank/DDBJ databases">
        <title>The Draft Genome Sequence of the Soil Bacterium Pedobacter tournemirensis R1.</title>
        <authorList>
            <person name="He J."/>
        </authorList>
    </citation>
    <scope>NUCLEOTIDE SEQUENCE [LARGE SCALE GENOMIC DNA]</scope>
    <source>
        <strain evidence="3 4">R1</strain>
    </source>
</reference>
<feature type="domain" description="Helix-hairpin-helix DNA-binding motif class 1" evidence="2">
    <location>
        <begin position="39"/>
        <end position="58"/>
    </location>
</feature>
<name>A0A4Q0MCK4_9SPHI</name>
<dbReference type="GO" id="GO:0003677">
    <property type="term" value="F:DNA binding"/>
    <property type="evidence" value="ECO:0007669"/>
    <property type="project" value="InterPro"/>
</dbReference>
<comment type="caution">
    <text evidence="3">The sequence shown here is derived from an EMBL/GenBank/DDBJ whole genome shotgun (WGS) entry which is preliminary data.</text>
</comment>
<dbReference type="SUPFAM" id="SSF102405">
    <property type="entry name" value="MCP/YpsA-like"/>
    <property type="match status" value="1"/>
</dbReference>
<dbReference type="InterPro" id="IPR003488">
    <property type="entry name" value="DprA"/>
</dbReference>
<dbReference type="SUPFAM" id="SSF47781">
    <property type="entry name" value="RuvA domain 2-like"/>
    <property type="match status" value="1"/>
</dbReference>
<dbReference type="SMART" id="SM00278">
    <property type="entry name" value="HhH1"/>
    <property type="match status" value="2"/>
</dbReference>
<proteinExistence type="inferred from homology"/>
<evidence type="ECO:0000313" key="3">
    <source>
        <dbReference type="EMBL" id="RXF71088.1"/>
    </source>
</evidence>
<gene>
    <name evidence="3" type="primary">dprA</name>
    <name evidence="3" type="ORF">EKH83_05150</name>
</gene>
<dbReference type="Proteomes" id="UP000290848">
    <property type="component" value="Unassembled WGS sequence"/>
</dbReference>
<accession>A0A4Q0MCK4</accession>
<sequence length="369" mass="40425">MPSLYEIALTLVPGVGVVTARNLLDQFGDAESVFKAKPAQLTAIPGIGPKTAGNIHAKDCLTRAEKELAFVEKYKIRMLFYTSEEYPSRLRNCYDAPVLLYYKGNADLNSSKIISIVGTRNATSYGKELTDQLVADLKKHDVVVISGLAYGIDGIAHRACLKQDIPTVGVVGHGLDRIYPAQHRPLAEKMMSNGGLLTEFPSGTNPDRENFPKRNRVVAGLADATIIVEAAVNGGALITAELANSYDRDVFAFPGRVQDEYSSGCNYLIKTNRANLITGVKDIEYLMGWEIEEQQEQKQLSLPLNLSVEEKKVVDILMQKGTIAIDEISILAQLPHSKLTMILLSLEMTGIAIALPGKMYKLSFTPQHS</sequence>
<dbReference type="InterPro" id="IPR010994">
    <property type="entry name" value="RuvA_2-like"/>
</dbReference>
<dbReference type="GO" id="GO:0006281">
    <property type="term" value="P:DNA repair"/>
    <property type="evidence" value="ECO:0007669"/>
    <property type="project" value="InterPro"/>
</dbReference>
<evidence type="ECO:0000256" key="1">
    <source>
        <dbReference type="ARBA" id="ARBA00006525"/>
    </source>
</evidence>
<dbReference type="GO" id="GO:0009294">
    <property type="term" value="P:DNA-mediated transformation"/>
    <property type="evidence" value="ECO:0007669"/>
    <property type="project" value="InterPro"/>
</dbReference>
<protein>
    <submittedName>
        <fullName evidence="3">DNA-protecting protein DprA</fullName>
    </submittedName>
</protein>
<dbReference type="NCBIfam" id="TIGR00732">
    <property type="entry name" value="dprA"/>
    <property type="match status" value="1"/>
</dbReference>
<dbReference type="Pfam" id="PF02481">
    <property type="entry name" value="DNA_processg_A"/>
    <property type="match status" value="1"/>
</dbReference>
<dbReference type="Pfam" id="PF17782">
    <property type="entry name" value="WHD_DprA"/>
    <property type="match status" value="1"/>
</dbReference>
<organism evidence="3 4">
    <name type="scientific">Arcticibacter tournemirensis</name>
    <dbReference type="NCBI Taxonomy" id="699437"/>
    <lineage>
        <taxon>Bacteria</taxon>
        <taxon>Pseudomonadati</taxon>
        <taxon>Bacteroidota</taxon>
        <taxon>Sphingobacteriia</taxon>
        <taxon>Sphingobacteriales</taxon>
        <taxon>Sphingobacteriaceae</taxon>
        <taxon>Arcticibacter</taxon>
    </lineage>
</organism>
<dbReference type="EMBL" id="RXOC01000003">
    <property type="protein sequence ID" value="RXF71088.1"/>
    <property type="molecule type" value="Genomic_DNA"/>
</dbReference>
<dbReference type="InterPro" id="IPR003583">
    <property type="entry name" value="Hlx-hairpin-Hlx_DNA-bd_motif"/>
</dbReference>
<dbReference type="Gene3D" id="1.10.10.10">
    <property type="entry name" value="Winged helix-like DNA-binding domain superfamily/Winged helix DNA-binding domain"/>
    <property type="match status" value="1"/>
</dbReference>
<dbReference type="AlphaFoldDB" id="A0A4Q0MCK4"/>